<comment type="subcellular location">
    <subcellularLocation>
        <location evidence="9">Mitochondrion inner membrane</location>
        <topology evidence="9">Peripheral membrane protein</topology>
        <orientation evidence="9">Matrix side</orientation>
    </subcellularLocation>
</comment>
<dbReference type="HAMAP" id="MF_00071">
    <property type="entry name" value="LepA"/>
    <property type="match status" value="1"/>
</dbReference>
<keyword evidence="3 9" id="KW-0999">Mitochondrion inner membrane</keyword>
<feature type="region of interest" description="Disordered" evidence="10">
    <location>
        <begin position="41"/>
        <end position="64"/>
    </location>
</feature>
<dbReference type="Gene3D" id="3.40.50.300">
    <property type="entry name" value="P-loop containing nucleotide triphosphate hydrolases"/>
    <property type="match status" value="1"/>
</dbReference>
<keyword evidence="2 9" id="KW-0547">Nucleotide-binding</keyword>
<dbReference type="Gene3D" id="3.30.70.870">
    <property type="entry name" value="Elongation Factor G (Translational Gtpase), domain 3"/>
    <property type="match status" value="1"/>
</dbReference>
<name>A0A376BAZ2_9ASCO</name>
<dbReference type="Gene3D" id="3.30.70.2570">
    <property type="entry name" value="Elongation factor 4, C-terminal domain"/>
    <property type="match status" value="1"/>
</dbReference>
<dbReference type="FunFam" id="3.30.70.870:FF:000004">
    <property type="entry name" value="Translation factor GUF1, mitochondrial"/>
    <property type="match status" value="1"/>
</dbReference>
<dbReference type="GO" id="GO:0006412">
    <property type="term" value="P:translation"/>
    <property type="evidence" value="ECO:0007669"/>
    <property type="project" value="UniProtKB-KW"/>
</dbReference>
<protein>
    <submittedName>
        <fullName evidence="12">Probable Translation factor GUF1, mitochondrial</fullName>
    </submittedName>
</protein>
<evidence type="ECO:0000256" key="6">
    <source>
        <dbReference type="ARBA" id="ARBA00023128"/>
    </source>
</evidence>
<dbReference type="Pfam" id="PF00679">
    <property type="entry name" value="EFG_C"/>
    <property type="match status" value="1"/>
</dbReference>
<feature type="domain" description="Tr-type G" evidence="11">
    <location>
        <begin position="74"/>
        <end position="271"/>
    </location>
</feature>
<keyword evidence="8 9" id="KW-0472">Membrane</keyword>
<evidence type="ECO:0000256" key="8">
    <source>
        <dbReference type="ARBA" id="ARBA00023136"/>
    </source>
</evidence>
<dbReference type="InterPro" id="IPR031157">
    <property type="entry name" value="G_TR_CS"/>
</dbReference>
<dbReference type="SUPFAM" id="SSF52540">
    <property type="entry name" value="P-loop containing nucleoside triphosphate hydrolases"/>
    <property type="match status" value="1"/>
</dbReference>
<dbReference type="InterPro" id="IPR004161">
    <property type="entry name" value="EFTu-like_2"/>
</dbReference>
<dbReference type="InterPro" id="IPR009000">
    <property type="entry name" value="Transl_B-barrel_sf"/>
</dbReference>
<dbReference type="InterPro" id="IPR000795">
    <property type="entry name" value="T_Tr_GTP-bd_dom"/>
</dbReference>
<keyword evidence="7 9" id="KW-0342">GTP-binding</keyword>
<feature type="binding site" evidence="9">
    <location>
        <begin position="216"/>
        <end position="219"/>
    </location>
    <ligand>
        <name>GTP</name>
        <dbReference type="ChEBI" id="CHEBI:37565"/>
    </ligand>
</feature>
<dbReference type="CDD" id="cd16260">
    <property type="entry name" value="EF4_III"/>
    <property type="match status" value="1"/>
</dbReference>
<dbReference type="InterPro" id="IPR027417">
    <property type="entry name" value="P-loop_NTPase"/>
</dbReference>
<gene>
    <name evidence="12" type="ORF">SCODWIG_03606</name>
</gene>
<dbReference type="GO" id="GO:0045727">
    <property type="term" value="P:positive regulation of translation"/>
    <property type="evidence" value="ECO:0007669"/>
    <property type="project" value="UniProtKB-UniRule"/>
</dbReference>
<dbReference type="CDD" id="cd03709">
    <property type="entry name" value="lepA_C"/>
    <property type="match status" value="1"/>
</dbReference>
<evidence type="ECO:0000256" key="5">
    <source>
        <dbReference type="ARBA" id="ARBA00022917"/>
    </source>
</evidence>
<dbReference type="NCBIfam" id="TIGR01393">
    <property type="entry name" value="lepA"/>
    <property type="match status" value="1"/>
</dbReference>
<keyword evidence="13" id="KW-1185">Reference proteome</keyword>
<evidence type="ECO:0000313" key="12">
    <source>
        <dbReference type="EMBL" id="SSD61845.1"/>
    </source>
</evidence>
<dbReference type="FunFam" id="3.30.70.240:FF:000007">
    <property type="entry name" value="Translation factor GUF1, mitochondrial"/>
    <property type="match status" value="1"/>
</dbReference>
<evidence type="ECO:0000256" key="10">
    <source>
        <dbReference type="SAM" id="MobiDB-lite"/>
    </source>
</evidence>
<dbReference type="PANTHER" id="PTHR43512:SF7">
    <property type="entry name" value="TRANSLATION FACTOR GUF1, MITOCHONDRIAL"/>
    <property type="match status" value="1"/>
</dbReference>
<evidence type="ECO:0000256" key="7">
    <source>
        <dbReference type="ARBA" id="ARBA00023134"/>
    </source>
</evidence>
<dbReference type="SUPFAM" id="SSF54980">
    <property type="entry name" value="EF-G C-terminal domain-like"/>
    <property type="match status" value="2"/>
</dbReference>
<dbReference type="Pfam" id="PF06421">
    <property type="entry name" value="LepA_C"/>
    <property type="match status" value="1"/>
</dbReference>
<evidence type="ECO:0000256" key="2">
    <source>
        <dbReference type="ARBA" id="ARBA00022741"/>
    </source>
</evidence>
<dbReference type="FunFam" id="3.40.50.300:FF:000078">
    <property type="entry name" value="Elongation factor 4"/>
    <property type="match status" value="1"/>
</dbReference>
<dbReference type="InterPro" id="IPR000640">
    <property type="entry name" value="EFG_V-like"/>
</dbReference>
<evidence type="ECO:0000259" key="11">
    <source>
        <dbReference type="PROSITE" id="PS51722"/>
    </source>
</evidence>
<dbReference type="GO" id="GO:0005759">
    <property type="term" value="C:mitochondrial matrix"/>
    <property type="evidence" value="ECO:0007669"/>
    <property type="project" value="UniProtKB-UniRule"/>
</dbReference>
<dbReference type="GO" id="GO:0003924">
    <property type="term" value="F:GTPase activity"/>
    <property type="evidence" value="ECO:0007669"/>
    <property type="project" value="UniProtKB-UniRule"/>
</dbReference>
<dbReference type="PROSITE" id="PS00301">
    <property type="entry name" value="G_TR_1"/>
    <property type="match status" value="1"/>
</dbReference>
<dbReference type="CDD" id="cd01890">
    <property type="entry name" value="LepA"/>
    <property type="match status" value="1"/>
</dbReference>
<accession>A0A376BAZ2</accession>
<dbReference type="InterPro" id="IPR005225">
    <property type="entry name" value="Small_GTP-bd"/>
</dbReference>
<dbReference type="GO" id="GO:0097177">
    <property type="term" value="F:mitochondrial ribosome binding"/>
    <property type="evidence" value="ECO:0007669"/>
    <property type="project" value="TreeGrafter"/>
</dbReference>
<dbReference type="VEuPathDB" id="FungiDB:SCODWIG_03606"/>
<dbReference type="InterPro" id="IPR013842">
    <property type="entry name" value="LepA_CTD"/>
</dbReference>
<comment type="function">
    <text evidence="9">Promotes mitochondrial protein synthesis. May act as a fidelity factor of the translation reaction, by catalyzing a one-codon backward translocation of tRNAs on improperly translocated ribosomes. Binds to mitochondrial ribosomes in a GTP-dependent manner.</text>
</comment>
<keyword evidence="5 9" id="KW-0648">Protein biosynthesis</keyword>
<evidence type="ECO:0000256" key="3">
    <source>
        <dbReference type="ARBA" id="ARBA00022792"/>
    </source>
</evidence>
<dbReference type="GO" id="GO:0005743">
    <property type="term" value="C:mitochondrial inner membrane"/>
    <property type="evidence" value="ECO:0007669"/>
    <property type="project" value="UniProtKB-SubCell"/>
</dbReference>
<dbReference type="GO" id="GO:0005525">
    <property type="term" value="F:GTP binding"/>
    <property type="evidence" value="ECO:0007669"/>
    <property type="project" value="UniProtKB-UniRule"/>
</dbReference>
<evidence type="ECO:0000256" key="1">
    <source>
        <dbReference type="ARBA" id="ARBA00005454"/>
    </source>
</evidence>
<evidence type="ECO:0000256" key="4">
    <source>
        <dbReference type="ARBA" id="ARBA00022801"/>
    </source>
</evidence>
<keyword evidence="4 9" id="KW-0378">Hydrolase</keyword>
<dbReference type="Gene3D" id="3.30.70.240">
    <property type="match status" value="1"/>
</dbReference>
<dbReference type="EMBL" id="UFAJ01000932">
    <property type="protein sequence ID" value="SSD61845.1"/>
    <property type="molecule type" value="Genomic_DNA"/>
</dbReference>
<dbReference type="FunFam" id="2.40.30.10:FF:000015">
    <property type="entry name" value="Translation factor GUF1, mitochondrial"/>
    <property type="match status" value="1"/>
</dbReference>
<dbReference type="InterPro" id="IPR035654">
    <property type="entry name" value="LepA_IV"/>
</dbReference>
<dbReference type="Pfam" id="PF03144">
    <property type="entry name" value="GTP_EFTU_D2"/>
    <property type="match status" value="1"/>
</dbReference>
<comment type="similarity">
    <text evidence="9">Belongs to the GTP-binding elongation factor family. LepA subfamily.</text>
</comment>
<dbReference type="PANTHER" id="PTHR43512">
    <property type="entry name" value="TRANSLATION FACTOR GUF1-RELATED"/>
    <property type="match status" value="1"/>
</dbReference>
<dbReference type="InterPro" id="IPR006297">
    <property type="entry name" value="EF-4"/>
</dbReference>
<dbReference type="Gene3D" id="2.40.30.10">
    <property type="entry name" value="Translation factors"/>
    <property type="match status" value="1"/>
</dbReference>
<dbReference type="Proteomes" id="UP000262825">
    <property type="component" value="Unassembled WGS sequence"/>
</dbReference>
<dbReference type="PRINTS" id="PR00315">
    <property type="entry name" value="ELONGATNFCT"/>
</dbReference>
<organism evidence="12 13">
    <name type="scientific">Saccharomycodes ludwigii</name>
    <dbReference type="NCBI Taxonomy" id="36035"/>
    <lineage>
        <taxon>Eukaryota</taxon>
        <taxon>Fungi</taxon>
        <taxon>Dikarya</taxon>
        <taxon>Ascomycota</taxon>
        <taxon>Saccharomycotina</taxon>
        <taxon>Saccharomycetes</taxon>
        <taxon>Saccharomycodales</taxon>
        <taxon>Saccharomycodaceae</taxon>
        <taxon>Saccharomycodes</taxon>
    </lineage>
</organism>
<feature type="binding site" evidence="9">
    <location>
        <begin position="83"/>
        <end position="90"/>
    </location>
    <ligand>
        <name>GTP</name>
        <dbReference type="ChEBI" id="CHEBI:37565"/>
    </ligand>
</feature>
<evidence type="ECO:0000256" key="9">
    <source>
        <dbReference type="HAMAP-Rule" id="MF_03137"/>
    </source>
</evidence>
<reference evidence="13" key="1">
    <citation type="submission" date="2018-06" db="EMBL/GenBank/DDBJ databases">
        <authorList>
            <person name="Guldener U."/>
        </authorList>
    </citation>
    <scope>NUCLEOTIDE SEQUENCE [LARGE SCALE GENOMIC DNA]</scope>
    <source>
        <strain evidence="13">UTAD17</strain>
    </source>
</reference>
<comment type="similarity">
    <text evidence="1">Belongs to the TRAFAC class translation factor GTPase superfamily. Classic translation factor GTPase family. LepA subfamily.</text>
</comment>
<dbReference type="FunFam" id="3.30.70.2570:FF:000001">
    <property type="entry name" value="Translation factor GUF1, mitochondrial"/>
    <property type="match status" value="1"/>
</dbReference>
<dbReference type="PROSITE" id="PS51722">
    <property type="entry name" value="G_TR_2"/>
    <property type="match status" value="1"/>
</dbReference>
<dbReference type="NCBIfam" id="TIGR00231">
    <property type="entry name" value="small_GTP"/>
    <property type="match status" value="1"/>
</dbReference>
<keyword evidence="6 9" id="KW-0496">Mitochondrion</keyword>
<dbReference type="Pfam" id="PF00009">
    <property type="entry name" value="GTP_EFTU"/>
    <property type="match status" value="1"/>
</dbReference>
<sequence length="688" mass="77804">MPHVILRRSILINIRSKFNLSKNAFNSPCNGTCQFVFQRRFSSSSPNNTNPKEGPKPTQSSKELQERINSIPIENYRNFSIVAHIDHGKSTLSDRILEYTHTITPELEEITPNSINQPILKKRAQVLDKLEVERERGITIKAQTCTMIYNYKNQDYLLHLVDTPGHVDFRMEVCRSYASCSGALLLVDATQGVQAQTVANFYLAYSMGLELIPVINKIDLEGSADIPRSKQQVEEMFELDANRCILVSAKTGQNVQEDLLPAIVERIPPPKGVHPEKSFRCLLVDSWYDNFLGVVLLVYVVDGSIKKNTKIVSAHTGNKYDVKQVGIMHPDMTPQDIIRSGQVGYLVPGMKNSREAFIGDTFWQVGKETEVLPGFEEMKSMVFVGAFPADGVDFKSLDDDINRLVLNDRSVSIQRETSNALGQGWRLGFLGSLHASVFKERLEKEYGSSIIITQPTVPYKVIFKDGTEKIVTNPDDFPDISTRKSRILALMEPYVEVIMTLPQEYLGVVMQLCSNNRGKHLELQYLNSTNQAILKYELPLAHLVDDFFGKLKGVSKGYCSLDYEDRGYKKSDLVKLELLINGNSIDALSAVLHKSQVGHVGKLWVQRFKEFVKSQLYEVVIQARADNKVIARETIKARRKDVLAKLHASDISRRKKLLVRQKEGKKMMKSVGNVQIPQEAYQAFLRKD</sequence>
<comment type="catalytic activity">
    <reaction evidence="9">
        <text>GTP + H2O = GDP + phosphate + H(+)</text>
        <dbReference type="Rhea" id="RHEA:19669"/>
        <dbReference type="ChEBI" id="CHEBI:15377"/>
        <dbReference type="ChEBI" id="CHEBI:15378"/>
        <dbReference type="ChEBI" id="CHEBI:37565"/>
        <dbReference type="ChEBI" id="CHEBI:43474"/>
        <dbReference type="ChEBI" id="CHEBI:58189"/>
        <dbReference type="EC" id="3.6.5.n1"/>
    </reaction>
</comment>
<dbReference type="InterPro" id="IPR038363">
    <property type="entry name" value="LepA_C_sf"/>
</dbReference>
<dbReference type="AlphaFoldDB" id="A0A376BAZ2"/>
<evidence type="ECO:0000313" key="13">
    <source>
        <dbReference type="Proteomes" id="UP000262825"/>
    </source>
</evidence>
<feature type="compositionally biased region" description="Polar residues" evidence="10">
    <location>
        <begin position="46"/>
        <end position="62"/>
    </location>
</feature>
<dbReference type="SUPFAM" id="SSF50447">
    <property type="entry name" value="Translation proteins"/>
    <property type="match status" value="1"/>
</dbReference>
<proteinExistence type="inferred from homology"/>
<dbReference type="InterPro" id="IPR035647">
    <property type="entry name" value="EFG_III/V"/>
</dbReference>
<feature type="binding site" evidence="9">
    <location>
        <begin position="162"/>
        <end position="166"/>
    </location>
    <ligand>
        <name>GTP</name>
        <dbReference type="ChEBI" id="CHEBI:37565"/>
    </ligand>
</feature>